<feature type="region of interest" description="Disordered" evidence="1">
    <location>
        <begin position="364"/>
        <end position="399"/>
    </location>
</feature>
<evidence type="ECO:0000313" key="4">
    <source>
        <dbReference type="Proteomes" id="UP000250272"/>
    </source>
</evidence>
<feature type="transmembrane region" description="Helical" evidence="2">
    <location>
        <begin position="340"/>
        <end position="358"/>
    </location>
</feature>
<dbReference type="OrthoDB" id="101208at2157"/>
<sequence length="399" mass="44604">MRRFVTLMLIVILITPLLGEVGAANNAQPVFKIDMTIKVAPVVIENTSTWLGTFKIYVVLTDPHQRAYFDYLASNNTTAANDEFKSFVKELIYDNMKNNLERRYEGANISSTIYLPSGGPVKVLDNWSAVVTFAVTNFLVSDGKKLRCPVAGSLDFVYRGHVFDYTWDRLTLILPKDYEIANLAPVPDDLSENVAVWNNGDFIPLIELYTQLYSYVRFLNATRKEISLRYDPHEGYVQFNATFTGANATPVIISQLLKSFRATMNIMSIDTRQENGSLVVIGVARPEVAYKETSSERIWKAMVKLPGAFDSISVQGGSYVVAPDYTLIITVTEKKSTYRLYAYGIAAVLVVMAVFMLMRRKKAGEETKETEVGPEGSEEKHPAESEGEESLKEAENGGE</sequence>
<dbReference type="RefSeq" id="WP_088865492.1">
    <property type="nucleotide sequence ID" value="NZ_CP015101.1"/>
</dbReference>
<proteinExistence type="predicted"/>
<protein>
    <submittedName>
        <fullName evidence="3">Uncharacterized protein</fullName>
    </submittedName>
</protein>
<gene>
    <name evidence="3" type="ORF">A3L01_09010</name>
</gene>
<keyword evidence="2" id="KW-0812">Transmembrane</keyword>
<dbReference type="Proteomes" id="UP000250272">
    <property type="component" value="Chromosome"/>
</dbReference>
<evidence type="ECO:0000256" key="1">
    <source>
        <dbReference type="SAM" id="MobiDB-lite"/>
    </source>
</evidence>
<organism evidence="3 4">
    <name type="scientific">Thermococcus barossii</name>
    <dbReference type="NCBI Taxonomy" id="54077"/>
    <lineage>
        <taxon>Archaea</taxon>
        <taxon>Methanobacteriati</taxon>
        <taxon>Methanobacteriota</taxon>
        <taxon>Thermococci</taxon>
        <taxon>Thermococcales</taxon>
        <taxon>Thermococcaceae</taxon>
        <taxon>Thermococcus</taxon>
    </lineage>
</organism>
<evidence type="ECO:0000256" key="2">
    <source>
        <dbReference type="SAM" id="Phobius"/>
    </source>
</evidence>
<dbReference type="KEGG" id="tbs:A3L01_09010"/>
<dbReference type="GeneID" id="33326914"/>
<dbReference type="AlphaFoldDB" id="A0A2Z2MNR4"/>
<evidence type="ECO:0000313" key="3">
    <source>
        <dbReference type="EMBL" id="ASJ05494.1"/>
    </source>
</evidence>
<accession>A0A2Z2MNR4</accession>
<reference evidence="3 4" key="1">
    <citation type="submission" date="2016-04" db="EMBL/GenBank/DDBJ databases">
        <title>Complete genome sequence of Thermococcus barossii type strain SHCK-94.</title>
        <authorList>
            <person name="Oger P.M."/>
        </authorList>
    </citation>
    <scope>NUCLEOTIDE SEQUENCE [LARGE SCALE GENOMIC DNA]</scope>
    <source>
        <strain evidence="3 4">SHCK-94</strain>
    </source>
</reference>
<keyword evidence="2" id="KW-1133">Transmembrane helix</keyword>
<keyword evidence="2" id="KW-0472">Membrane</keyword>
<name>A0A2Z2MNR4_9EURY</name>
<keyword evidence="4" id="KW-1185">Reference proteome</keyword>
<dbReference type="EMBL" id="CP015101">
    <property type="protein sequence ID" value="ASJ05494.1"/>
    <property type="molecule type" value="Genomic_DNA"/>
</dbReference>